<protein>
    <recommendedName>
        <fullName evidence="4">DUF223 domain-containing protein</fullName>
    </recommendedName>
</protein>
<comment type="caution">
    <text evidence="2">The sequence shown here is derived from an EMBL/GenBank/DDBJ whole genome shotgun (WGS) entry which is preliminary data.</text>
</comment>
<feature type="compositionally biased region" description="Polar residues" evidence="1">
    <location>
        <begin position="181"/>
        <end position="192"/>
    </location>
</feature>
<gene>
    <name evidence="2" type="ORF">Bca52824_086722</name>
</gene>
<evidence type="ECO:0000313" key="3">
    <source>
        <dbReference type="Proteomes" id="UP000886595"/>
    </source>
</evidence>
<dbReference type="OrthoDB" id="10492113at2759"/>
<keyword evidence="3" id="KW-1185">Reference proteome</keyword>
<sequence length="286" mass="31793">MANSFTLLADIKAGRCSIIAEVRLLRFWESPNVERGSKLMGVDMLLIDKQSTLMEGSVSVNLLSIFIERFSEGSVYTMCEFEETIDDIDYKRKVQVQDFGADVKFRDDEKKEPGFIGKKREVGYIPRRSNKHGVQLNRVVTIVLMVLYTWRESSSIKGISDGDNKTDVELPDGVSGEVRESTNANHQPSSSVVPGGGRLASTKPVDGLNENGEKALSGSNRNYLKREGPDVQISLRSPSSFFLPTSIRDGELDSDDEHGHDDEAEHDEEDEAECKADRATGRCIRA</sequence>
<organism evidence="2 3">
    <name type="scientific">Brassica carinata</name>
    <name type="common">Ethiopian mustard</name>
    <name type="synonym">Abyssinian cabbage</name>
    <dbReference type="NCBI Taxonomy" id="52824"/>
    <lineage>
        <taxon>Eukaryota</taxon>
        <taxon>Viridiplantae</taxon>
        <taxon>Streptophyta</taxon>
        <taxon>Embryophyta</taxon>
        <taxon>Tracheophyta</taxon>
        <taxon>Spermatophyta</taxon>
        <taxon>Magnoliopsida</taxon>
        <taxon>eudicotyledons</taxon>
        <taxon>Gunneridae</taxon>
        <taxon>Pentapetalae</taxon>
        <taxon>rosids</taxon>
        <taxon>malvids</taxon>
        <taxon>Brassicales</taxon>
        <taxon>Brassicaceae</taxon>
        <taxon>Brassiceae</taxon>
        <taxon>Brassica</taxon>
    </lineage>
</organism>
<dbReference type="AlphaFoldDB" id="A0A8X7TMH7"/>
<evidence type="ECO:0008006" key="4">
    <source>
        <dbReference type="Google" id="ProtNLM"/>
    </source>
</evidence>
<dbReference type="EMBL" id="JAAMPC010000017">
    <property type="protein sequence ID" value="KAG2247094.1"/>
    <property type="molecule type" value="Genomic_DNA"/>
</dbReference>
<dbReference type="Proteomes" id="UP000886595">
    <property type="component" value="Unassembled WGS sequence"/>
</dbReference>
<proteinExistence type="predicted"/>
<evidence type="ECO:0000256" key="1">
    <source>
        <dbReference type="SAM" id="MobiDB-lite"/>
    </source>
</evidence>
<feature type="region of interest" description="Disordered" evidence="1">
    <location>
        <begin position="158"/>
        <end position="286"/>
    </location>
</feature>
<evidence type="ECO:0000313" key="2">
    <source>
        <dbReference type="EMBL" id="KAG2247094.1"/>
    </source>
</evidence>
<reference evidence="2 3" key="1">
    <citation type="submission" date="2020-02" db="EMBL/GenBank/DDBJ databases">
        <authorList>
            <person name="Ma Q."/>
            <person name="Huang Y."/>
            <person name="Song X."/>
            <person name="Pei D."/>
        </authorList>
    </citation>
    <scope>NUCLEOTIDE SEQUENCE [LARGE SCALE GENOMIC DNA]</scope>
    <source>
        <strain evidence="2">Sxm20200214</strain>
        <tissue evidence="2">Leaf</tissue>
    </source>
</reference>
<accession>A0A8X7TMH7</accession>
<feature type="compositionally biased region" description="Polar residues" evidence="1">
    <location>
        <begin position="234"/>
        <end position="243"/>
    </location>
</feature>
<name>A0A8X7TMH7_BRACI</name>